<dbReference type="InterPro" id="IPR050189">
    <property type="entry name" value="MFS_Efflux_Transporters"/>
</dbReference>
<feature type="transmembrane region" description="Helical" evidence="6">
    <location>
        <begin position="287"/>
        <end position="313"/>
    </location>
</feature>
<feature type="transmembrane region" description="Helical" evidence="6">
    <location>
        <begin position="94"/>
        <end position="118"/>
    </location>
</feature>
<evidence type="ECO:0000256" key="1">
    <source>
        <dbReference type="ARBA" id="ARBA00004651"/>
    </source>
</evidence>
<evidence type="ECO:0000256" key="6">
    <source>
        <dbReference type="SAM" id="Phobius"/>
    </source>
</evidence>
<keyword evidence="3 6" id="KW-0812">Transmembrane</keyword>
<dbReference type="SUPFAM" id="SSF103473">
    <property type="entry name" value="MFS general substrate transporter"/>
    <property type="match status" value="1"/>
</dbReference>
<dbReference type="InterPro" id="IPR036259">
    <property type="entry name" value="MFS_trans_sf"/>
</dbReference>
<dbReference type="PROSITE" id="PS50850">
    <property type="entry name" value="MFS"/>
    <property type="match status" value="1"/>
</dbReference>
<organism evidence="8 9">
    <name type="scientific">Litoreibacter roseus</name>
    <dbReference type="NCBI Taxonomy" id="2601869"/>
    <lineage>
        <taxon>Bacteria</taxon>
        <taxon>Pseudomonadati</taxon>
        <taxon>Pseudomonadota</taxon>
        <taxon>Alphaproteobacteria</taxon>
        <taxon>Rhodobacterales</taxon>
        <taxon>Roseobacteraceae</taxon>
        <taxon>Litoreibacter</taxon>
    </lineage>
</organism>
<feature type="transmembrane region" description="Helical" evidence="6">
    <location>
        <begin position="356"/>
        <end position="379"/>
    </location>
</feature>
<evidence type="ECO:0000256" key="5">
    <source>
        <dbReference type="ARBA" id="ARBA00023136"/>
    </source>
</evidence>
<accession>A0A6N6JLP9</accession>
<dbReference type="Pfam" id="PF07690">
    <property type="entry name" value="MFS_1"/>
    <property type="match status" value="1"/>
</dbReference>
<dbReference type="InterPro" id="IPR020846">
    <property type="entry name" value="MFS_dom"/>
</dbReference>
<evidence type="ECO:0000313" key="9">
    <source>
        <dbReference type="Proteomes" id="UP000436822"/>
    </source>
</evidence>
<feature type="transmembrane region" description="Helical" evidence="6">
    <location>
        <begin position="69"/>
        <end position="88"/>
    </location>
</feature>
<feature type="transmembrane region" description="Helical" evidence="6">
    <location>
        <begin position="237"/>
        <end position="257"/>
    </location>
</feature>
<reference evidence="8 9" key="1">
    <citation type="submission" date="2019-12" db="EMBL/GenBank/DDBJ databases">
        <title>Litoreibacter badius sp. nov., a novel bacteriochlorophyll a-containing bacterium in the genus Litoreibacter.</title>
        <authorList>
            <person name="Kanamuro M."/>
            <person name="Takabe Y."/>
            <person name="Mori K."/>
            <person name="Takaichi S."/>
            <person name="Hanada S."/>
        </authorList>
    </citation>
    <scope>NUCLEOTIDE SEQUENCE [LARGE SCALE GENOMIC DNA]</scope>
    <source>
        <strain evidence="8 9">K6</strain>
    </source>
</reference>
<feature type="transmembrane region" description="Helical" evidence="6">
    <location>
        <begin position="155"/>
        <end position="177"/>
    </location>
</feature>
<evidence type="ECO:0000259" key="7">
    <source>
        <dbReference type="PROSITE" id="PS50850"/>
    </source>
</evidence>
<comment type="caution">
    <text evidence="8">The sequence shown here is derived from an EMBL/GenBank/DDBJ whole genome shotgun (WGS) entry which is preliminary data.</text>
</comment>
<feature type="domain" description="Major facilitator superfamily (MFS) profile" evidence="7">
    <location>
        <begin position="3"/>
        <end position="382"/>
    </location>
</feature>
<dbReference type="Gene3D" id="1.20.1250.20">
    <property type="entry name" value="MFS general substrate transporter like domains"/>
    <property type="match status" value="1"/>
</dbReference>
<protein>
    <submittedName>
        <fullName evidence="8">MFS transporter</fullName>
    </submittedName>
</protein>
<feature type="transmembrane region" description="Helical" evidence="6">
    <location>
        <begin position="325"/>
        <end position="350"/>
    </location>
</feature>
<dbReference type="Proteomes" id="UP000436822">
    <property type="component" value="Unassembled WGS sequence"/>
</dbReference>
<dbReference type="InterPro" id="IPR011701">
    <property type="entry name" value="MFS"/>
</dbReference>
<dbReference type="GO" id="GO:0022857">
    <property type="term" value="F:transmembrane transporter activity"/>
    <property type="evidence" value="ECO:0007669"/>
    <property type="project" value="InterPro"/>
</dbReference>
<dbReference type="GO" id="GO:0005886">
    <property type="term" value="C:plasma membrane"/>
    <property type="evidence" value="ECO:0007669"/>
    <property type="project" value="UniProtKB-SubCell"/>
</dbReference>
<evidence type="ECO:0000256" key="4">
    <source>
        <dbReference type="ARBA" id="ARBA00022989"/>
    </source>
</evidence>
<dbReference type="AlphaFoldDB" id="A0A6N6JLP9"/>
<feature type="transmembrane region" description="Helical" evidence="6">
    <location>
        <begin position="197"/>
        <end position="217"/>
    </location>
</feature>
<dbReference type="PANTHER" id="PTHR43124:SF10">
    <property type="entry name" value="PURINE EFFLUX PUMP PBUE"/>
    <property type="match status" value="1"/>
</dbReference>
<evidence type="ECO:0000313" key="8">
    <source>
        <dbReference type="EMBL" id="GFE67005.1"/>
    </source>
</evidence>
<gene>
    <name evidence="8" type="ORF">KIN_40790</name>
</gene>
<dbReference type="OrthoDB" id="9788453at2"/>
<name>A0A6N6JLP9_9RHOB</name>
<comment type="subcellular location">
    <subcellularLocation>
        <location evidence="1">Cell membrane</location>
        <topology evidence="1">Multi-pass membrane protein</topology>
    </subcellularLocation>
</comment>
<proteinExistence type="predicted"/>
<keyword evidence="5 6" id="KW-0472">Membrane</keyword>
<keyword evidence="2" id="KW-1003">Cell membrane</keyword>
<sequence length="385" mass="38747">MRHVVVLMLAPFAFATGAYVFAGILEPMSQDLGVSVAATAQLQTAFTIACAIGGPLLALLTTGVDRRRLLLIVLVLLASINAASALAPDFGTLLIVRIAAGFVGALTLPVASSMAAMLVPPDKRVIAFAAILAGNSLAFLFGIPIGSLIGATFGWAASFMFSTVLCSVVAILIYFTVPTVQTSADLPKGAIKSVLRWPLTGLMGVTLAAFTATFSTIGLVGPTVTVATGLTGASIAWMQALIGIGSVAGLAIGAALARAVDRPLTILLLGILATQLLYSYAVQLSAIGFIGIVLTTFAIGVGAICLFACAPVIQMQLAHAAGPAATLAFALNGSMIFLGQGVGTAIGGLATVTFGLGSVGVAGAVVAALGILLTTRLLYVQSLSK</sequence>
<feature type="transmembrane region" description="Helical" evidence="6">
    <location>
        <begin position="125"/>
        <end position="149"/>
    </location>
</feature>
<dbReference type="RefSeq" id="WP_159810580.1">
    <property type="nucleotide sequence ID" value="NZ_BLJE01000007.1"/>
</dbReference>
<keyword evidence="9" id="KW-1185">Reference proteome</keyword>
<dbReference type="EMBL" id="BLJE01000007">
    <property type="protein sequence ID" value="GFE67005.1"/>
    <property type="molecule type" value="Genomic_DNA"/>
</dbReference>
<feature type="transmembrane region" description="Helical" evidence="6">
    <location>
        <begin position="264"/>
        <end position="281"/>
    </location>
</feature>
<evidence type="ECO:0000256" key="3">
    <source>
        <dbReference type="ARBA" id="ARBA00022692"/>
    </source>
</evidence>
<feature type="transmembrane region" description="Helical" evidence="6">
    <location>
        <begin position="32"/>
        <end position="57"/>
    </location>
</feature>
<keyword evidence="4 6" id="KW-1133">Transmembrane helix</keyword>
<dbReference type="PANTHER" id="PTHR43124">
    <property type="entry name" value="PURINE EFFLUX PUMP PBUE"/>
    <property type="match status" value="1"/>
</dbReference>
<evidence type="ECO:0000256" key="2">
    <source>
        <dbReference type="ARBA" id="ARBA00022475"/>
    </source>
</evidence>